<comment type="caution">
    <text evidence="10">Lacks conserved residue(s) required for the propagation of feature annotation.</text>
</comment>
<comment type="caution">
    <text evidence="12">The sequence shown here is derived from an EMBL/GenBank/DDBJ whole genome shotgun (WGS) entry which is preliminary data.</text>
</comment>
<evidence type="ECO:0000256" key="1">
    <source>
        <dbReference type="ARBA" id="ARBA00009776"/>
    </source>
</evidence>
<dbReference type="InterPro" id="IPR027417">
    <property type="entry name" value="P-loop_NTPase"/>
</dbReference>
<dbReference type="SUPFAM" id="SSF52540">
    <property type="entry name" value="P-loop containing nucleoside triphosphate hydrolases"/>
    <property type="match status" value="1"/>
</dbReference>
<evidence type="ECO:0000256" key="10">
    <source>
        <dbReference type="HAMAP-Rule" id="MF_00165"/>
    </source>
</evidence>
<dbReference type="Pfam" id="PF02223">
    <property type="entry name" value="Thymidylate_kin"/>
    <property type="match status" value="1"/>
</dbReference>
<comment type="catalytic activity">
    <reaction evidence="10">
        <text>dTMP + ATP = dTDP + ADP</text>
        <dbReference type="Rhea" id="RHEA:13517"/>
        <dbReference type="ChEBI" id="CHEBI:30616"/>
        <dbReference type="ChEBI" id="CHEBI:58369"/>
        <dbReference type="ChEBI" id="CHEBI:63528"/>
        <dbReference type="ChEBI" id="CHEBI:456216"/>
        <dbReference type="EC" id="2.7.4.9"/>
    </reaction>
</comment>
<comment type="function">
    <text evidence="10">Phosphorylation of dTMP to form dTDP in both de novo and salvage pathways of dTTP synthesis.</text>
</comment>
<dbReference type="HAMAP" id="MF_00165">
    <property type="entry name" value="Thymidylate_kinase"/>
    <property type="match status" value="1"/>
</dbReference>
<dbReference type="EC" id="2.7.4.9" evidence="2 10"/>
<evidence type="ECO:0000256" key="5">
    <source>
        <dbReference type="ARBA" id="ARBA00022727"/>
    </source>
</evidence>
<keyword evidence="4 10" id="KW-0808">Transferase</keyword>
<proteinExistence type="inferred from homology"/>
<dbReference type="InterPro" id="IPR018094">
    <property type="entry name" value="Thymidylate_kinase"/>
</dbReference>
<dbReference type="PANTHER" id="PTHR10344:SF1">
    <property type="entry name" value="THYMIDYLATE KINASE"/>
    <property type="match status" value="1"/>
</dbReference>
<dbReference type="InterPro" id="IPR039430">
    <property type="entry name" value="Thymidylate_kin-like_dom"/>
</dbReference>
<dbReference type="GO" id="GO:0006233">
    <property type="term" value="P:dTDP biosynthetic process"/>
    <property type="evidence" value="ECO:0007669"/>
    <property type="project" value="InterPro"/>
</dbReference>
<accession>A0A7Y8K6W0</accession>
<dbReference type="GO" id="GO:0005737">
    <property type="term" value="C:cytoplasm"/>
    <property type="evidence" value="ECO:0007669"/>
    <property type="project" value="TreeGrafter"/>
</dbReference>
<dbReference type="CDD" id="cd01672">
    <property type="entry name" value="TMPK"/>
    <property type="match status" value="1"/>
</dbReference>
<evidence type="ECO:0000313" key="12">
    <source>
        <dbReference type="EMBL" id="NWE76975.1"/>
    </source>
</evidence>
<gene>
    <name evidence="10 12" type="primary">tmk</name>
    <name evidence="12" type="ORF">HX828_15535</name>
</gene>
<dbReference type="RefSeq" id="WP_177114359.1">
    <property type="nucleotide sequence ID" value="NZ_JACARF010000016.1"/>
</dbReference>
<dbReference type="NCBIfam" id="TIGR00041">
    <property type="entry name" value="DTMP_kinase"/>
    <property type="match status" value="1"/>
</dbReference>
<reference evidence="12 13" key="1">
    <citation type="submission" date="2020-04" db="EMBL/GenBank/DDBJ databases">
        <title>Molecular characterization of pseudomonads from Agaricus bisporus reveal novel blotch 2 pathogens in Western Europe.</title>
        <authorList>
            <person name="Taparia T."/>
            <person name="Krijger M."/>
            <person name="Haynes E."/>
            <person name="Elpinstone J.G."/>
            <person name="Noble R."/>
            <person name="Van Der Wolf J."/>
        </authorList>
    </citation>
    <scope>NUCLEOTIDE SEQUENCE [LARGE SCALE GENOMIC DNA]</scope>
    <source>
        <strain evidence="12 13">IPO3781</strain>
    </source>
</reference>
<keyword evidence="5 10" id="KW-0545">Nucleotide biosynthesis</keyword>
<evidence type="ECO:0000256" key="9">
    <source>
        <dbReference type="ARBA" id="ARBA00029962"/>
    </source>
</evidence>
<evidence type="ECO:0000256" key="8">
    <source>
        <dbReference type="ARBA" id="ARBA00022840"/>
    </source>
</evidence>
<dbReference type="PANTHER" id="PTHR10344">
    <property type="entry name" value="THYMIDYLATE KINASE"/>
    <property type="match status" value="1"/>
</dbReference>
<dbReference type="GO" id="GO:0005524">
    <property type="term" value="F:ATP binding"/>
    <property type="evidence" value="ECO:0007669"/>
    <property type="project" value="UniProtKB-UniRule"/>
</dbReference>
<evidence type="ECO:0000256" key="3">
    <source>
        <dbReference type="ARBA" id="ARBA00017144"/>
    </source>
</evidence>
<evidence type="ECO:0000313" key="13">
    <source>
        <dbReference type="Proteomes" id="UP000537188"/>
    </source>
</evidence>
<dbReference type="Gene3D" id="3.40.50.300">
    <property type="entry name" value="P-loop containing nucleotide triphosphate hydrolases"/>
    <property type="match status" value="1"/>
</dbReference>
<dbReference type="GO" id="GO:0006235">
    <property type="term" value="P:dTTP biosynthetic process"/>
    <property type="evidence" value="ECO:0007669"/>
    <property type="project" value="UniProtKB-UniRule"/>
</dbReference>
<evidence type="ECO:0000259" key="11">
    <source>
        <dbReference type="Pfam" id="PF02223"/>
    </source>
</evidence>
<dbReference type="GO" id="GO:0004798">
    <property type="term" value="F:dTMP kinase activity"/>
    <property type="evidence" value="ECO:0007669"/>
    <property type="project" value="UniProtKB-UniRule"/>
</dbReference>
<dbReference type="Proteomes" id="UP000537188">
    <property type="component" value="Unassembled WGS sequence"/>
</dbReference>
<protein>
    <recommendedName>
        <fullName evidence="3 10">Thymidylate kinase</fullName>
        <ecNumber evidence="2 10">2.7.4.9</ecNumber>
    </recommendedName>
    <alternativeName>
        <fullName evidence="9 10">dTMP kinase</fullName>
    </alternativeName>
</protein>
<dbReference type="GO" id="GO:0006227">
    <property type="term" value="P:dUDP biosynthetic process"/>
    <property type="evidence" value="ECO:0007669"/>
    <property type="project" value="TreeGrafter"/>
</dbReference>
<evidence type="ECO:0000256" key="4">
    <source>
        <dbReference type="ARBA" id="ARBA00022679"/>
    </source>
</evidence>
<sequence>MFIVIEGIDGTGKATQTALLKDYFESKGNIVDTYDFPAYESFVGQELGKLLSGENEVNASTLPGKIMAMLFSLDRMQFLEQIRSSLTKNNLVISNRYSLSNAAFQSIRCGYDISEWVYELEYSALKLPKPDLYIILKGSVESSNKNVEKKKQRIYTDSHDLYESDNRLLHDAQEMYCSLSTAGVPRVIIDCLKDGNLRAREEIREEMIKHIESLSLSLSELITKSDIRRHVNSMITNSSLELEIIKNQVAKLPQDQIQALELLSDKFKESELGKKIGIISNCHSAETTVKVSKYLFACVAAKIYISMMIETNKSIKNHAIDAFCRELQCNSDCIVPMDRYSREVLGE</sequence>
<comment type="similarity">
    <text evidence="1 10">Belongs to the thymidylate kinase family.</text>
</comment>
<name>A0A7Y8K6W0_9PSED</name>
<feature type="domain" description="Thymidylate kinase-like" evidence="11">
    <location>
        <begin position="5"/>
        <end position="161"/>
    </location>
</feature>
<keyword evidence="6 10" id="KW-0547">Nucleotide-binding</keyword>
<dbReference type="AlphaFoldDB" id="A0A7Y8K6W0"/>
<keyword evidence="8 10" id="KW-0067">ATP-binding</keyword>
<evidence type="ECO:0000256" key="2">
    <source>
        <dbReference type="ARBA" id="ARBA00012980"/>
    </source>
</evidence>
<evidence type="ECO:0000256" key="6">
    <source>
        <dbReference type="ARBA" id="ARBA00022741"/>
    </source>
</evidence>
<organism evidence="12 13">
    <name type="scientific">Pseudomonas yamanorum</name>
    <dbReference type="NCBI Taxonomy" id="515393"/>
    <lineage>
        <taxon>Bacteria</taxon>
        <taxon>Pseudomonadati</taxon>
        <taxon>Pseudomonadota</taxon>
        <taxon>Gammaproteobacteria</taxon>
        <taxon>Pseudomonadales</taxon>
        <taxon>Pseudomonadaceae</taxon>
        <taxon>Pseudomonas</taxon>
    </lineage>
</organism>
<dbReference type="EMBL" id="JACARF010000016">
    <property type="protein sequence ID" value="NWE76975.1"/>
    <property type="molecule type" value="Genomic_DNA"/>
</dbReference>
<evidence type="ECO:0000256" key="7">
    <source>
        <dbReference type="ARBA" id="ARBA00022777"/>
    </source>
</evidence>
<keyword evidence="7 10" id="KW-0418">Kinase</keyword>